<proteinExistence type="predicted"/>
<dbReference type="AlphaFoldDB" id="A0A438F2G5"/>
<gene>
    <name evidence="2" type="ORF">CK203_092219</name>
</gene>
<reference evidence="2 3" key="1">
    <citation type="journal article" date="2018" name="PLoS Genet.">
        <title>Population sequencing reveals clonal diversity and ancestral inbreeding in the grapevine cultivar Chardonnay.</title>
        <authorList>
            <person name="Roach M.J."/>
            <person name="Johnson D.L."/>
            <person name="Bohlmann J."/>
            <person name="van Vuuren H.J."/>
            <person name="Jones S.J."/>
            <person name="Pretorius I.S."/>
            <person name="Schmidt S.A."/>
            <person name="Borneman A.R."/>
        </authorList>
    </citation>
    <scope>NUCLEOTIDE SEQUENCE [LARGE SCALE GENOMIC DNA]</scope>
    <source>
        <strain evidence="3">cv. Chardonnay</strain>
        <tissue evidence="2">Leaf</tissue>
    </source>
</reference>
<keyword evidence="1" id="KW-0472">Membrane</keyword>
<organism evidence="2 3">
    <name type="scientific">Vitis vinifera</name>
    <name type="common">Grape</name>
    <dbReference type="NCBI Taxonomy" id="29760"/>
    <lineage>
        <taxon>Eukaryota</taxon>
        <taxon>Viridiplantae</taxon>
        <taxon>Streptophyta</taxon>
        <taxon>Embryophyta</taxon>
        <taxon>Tracheophyta</taxon>
        <taxon>Spermatophyta</taxon>
        <taxon>Magnoliopsida</taxon>
        <taxon>eudicotyledons</taxon>
        <taxon>Gunneridae</taxon>
        <taxon>Pentapetalae</taxon>
        <taxon>rosids</taxon>
        <taxon>Vitales</taxon>
        <taxon>Vitaceae</taxon>
        <taxon>Viteae</taxon>
        <taxon>Vitis</taxon>
    </lineage>
</organism>
<comment type="caution">
    <text evidence="2">The sequence shown here is derived from an EMBL/GenBank/DDBJ whole genome shotgun (WGS) entry which is preliminary data.</text>
</comment>
<name>A0A438F2G5_VITVI</name>
<keyword evidence="1" id="KW-1133">Transmembrane helix</keyword>
<dbReference type="Proteomes" id="UP000288805">
    <property type="component" value="Unassembled WGS sequence"/>
</dbReference>
<evidence type="ECO:0000313" key="3">
    <source>
        <dbReference type="Proteomes" id="UP000288805"/>
    </source>
</evidence>
<protein>
    <submittedName>
        <fullName evidence="2">Uncharacterized protein</fullName>
    </submittedName>
</protein>
<dbReference type="EMBL" id="QGNW01001133">
    <property type="protein sequence ID" value="RVW54143.1"/>
    <property type="molecule type" value="Genomic_DNA"/>
</dbReference>
<evidence type="ECO:0000313" key="2">
    <source>
        <dbReference type="EMBL" id="RVW54143.1"/>
    </source>
</evidence>
<accession>A0A438F2G5</accession>
<feature type="transmembrane region" description="Helical" evidence="1">
    <location>
        <begin position="69"/>
        <end position="89"/>
    </location>
</feature>
<keyword evidence="1" id="KW-0812">Transmembrane</keyword>
<sequence length="115" mass="13053">MVRTEKADLVWFRETIVQEMSLKVVKSLGVGRFLSWGVVDARGVPGGILIFWDNKVLDLLELSVEGSPYLVVLGMLEMVLYGVFTRVYGPILLRKKKDFWEELKLSEVYGMILGA</sequence>
<evidence type="ECO:0000256" key="1">
    <source>
        <dbReference type="SAM" id="Phobius"/>
    </source>
</evidence>